<keyword evidence="2" id="KW-1185">Reference proteome</keyword>
<organism evidence="1 2">
    <name type="scientific">Plasmodium coatneyi</name>
    <dbReference type="NCBI Taxonomy" id="208452"/>
    <lineage>
        <taxon>Eukaryota</taxon>
        <taxon>Sar</taxon>
        <taxon>Alveolata</taxon>
        <taxon>Apicomplexa</taxon>
        <taxon>Aconoidasida</taxon>
        <taxon>Haemosporida</taxon>
        <taxon>Plasmodiidae</taxon>
        <taxon>Plasmodium</taxon>
    </lineage>
</organism>
<dbReference type="EMBL" id="CP016252">
    <property type="protein sequence ID" value="ANQ10954.1"/>
    <property type="molecule type" value="Genomic_DNA"/>
</dbReference>
<sequence>MIRRGRNVATAITPLFRTIRKVQTSVGRTPGKKHSPNRQDDVSYRSDNEFYHLNDDLSFLNDDIKHNLFRLKCMEQKKIKTDRIVYKKILKDLLKKKESFVANDMVEFLYILIFNDLYHLDICSNFFSHFYNRCVYSGRYLEGVHVNSVVHLIFSFYVFEGYGFFGGAANRGVPNWGRTKREDNTKDNMKDNTDVSTARYREYHRNEAHMSFHLYTHLARYIHLNMEHINKSHLIKMLLVLSQFTSNWGATAFMQNENTETVEQSRGVKDVGMNLFPLIESFAEKIDIAKDIKKVYSPETINEKEKKKKKEKYLNMIDNSSKNFIYIDNESNDNKLICLFFFVLSKLFFPVCPNLLFHVKGNLEGSPPHMSGQSYKQLSQEETLICEKKNGHGTMEEAHTLFCKDRKTANRGCEKLKFTLVDMFMSHYKQVELRNHVFYRNVDTQKSGLENYETYKNNILRAMRKYVFLDEIYSLGVYYKIVFFKAIYSLHFFQFPFLRHLYEIHSYAINSNVDHLDYSERLHFSGEVVELRHPEKTCAQEEPQKRCDERAKDKIVELAKRGDIFNNAYVNLLNYIESDIKNCSPEEALNTLLQLHLLRFVDNHFILPLISKLCNSTDKLRNEHKKKMNVIIISILSFLSPHIASIESVQKGPLRDVNVFNHTYCNNDVYVGHLQKLREFVELLHNKQIFKRKRKELLSWSNYKCV</sequence>
<dbReference type="KEGG" id="pcot:PCOAH_00054020"/>
<dbReference type="GeneID" id="30912136"/>
<evidence type="ECO:0000313" key="1">
    <source>
        <dbReference type="EMBL" id="ANQ10954.1"/>
    </source>
</evidence>
<name>A0A1B1E7D7_9APIC</name>
<proteinExistence type="predicted"/>
<dbReference type="VEuPathDB" id="PlasmoDB:PCOAH_00054020"/>
<protein>
    <submittedName>
        <fullName evidence="1">Uncharacterized protein</fullName>
    </submittedName>
</protein>
<dbReference type="OrthoDB" id="392431at2759"/>
<reference evidence="2" key="1">
    <citation type="submission" date="2016-06" db="EMBL/GenBank/DDBJ databases">
        <title>First high quality genome sequence of Plasmodium coatneyi using continuous long reads from single molecule, real-time sequencing.</title>
        <authorList>
            <person name="Chien J.-T."/>
            <person name="Pakala S.B."/>
            <person name="Geraldo J.A."/>
            <person name="Lapp S.A."/>
            <person name="Barnwell J.W."/>
            <person name="Kissinger J.C."/>
            <person name="Galinski M.R."/>
            <person name="Humphrey J.C."/>
        </authorList>
    </citation>
    <scope>NUCLEOTIDE SEQUENCE [LARGE SCALE GENOMIC DNA]</scope>
    <source>
        <strain evidence="2">Hackeri</strain>
    </source>
</reference>
<evidence type="ECO:0000313" key="2">
    <source>
        <dbReference type="Proteomes" id="UP000092716"/>
    </source>
</evidence>
<dbReference type="RefSeq" id="XP_019917649.1">
    <property type="nucleotide sequence ID" value="XM_020062182.1"/>
</dbReference>
<gene>
    <name evidence="1" type="ORF">PCOAH_00054020</name>
</gene>
<accession>A0A1B1E7D7</accession>
<dbReference type="AlphaFoldDB" id="A0A1B1E7D7"/>
<dbReference type="Proteomes" id="UP000092716">
    <property type="component" value="Chromosome 14"/>
</dbReference>